<evidence type="ECO:0000256" key="3">
    <source>
        <dbReference type="ARBA" id="ARBA00023163"/>
    </source>
</evidence>
<protein>
    <submittedName>
        <fullName evidence="4">AraC family transcriptional regulator</fullName>
    </submittedName>
</protein>
<keyword evidence="3" id="KW-0804">Transcription</keyword>
<dbReference type="PROSITE" id="PS01124">
    <property type="entry name" value="HTH_ARAC_FAMILY_2"/>
    <property type="match status" value="1"/>
</dbReference>
<keyword evidence="2" id="KW-0238">DNA-binding</keyword>
<dbReference type="InterPro" id="IPR018062">
    <property type="entry name" value="HTH_AraC-typ_CS"/>
</dbReference>
<dbReference type="GO" id="GO:0003700">
    <property type="term" value="F:DNA-binding transcription factor activity"/>
    <property type="evidence" value="ECO:0007669"/>
    <property type="project" value="InterPro"/>
</dbReference>
<dbReference type="RefSeq" id="WP_045986939.1">
    <property type="nucleotide sequence ID" value="NZ_CP063051.1"/>
</dbReference>
<dbReference type="Pfam" id="PF12833">
    <property type="entry name" value="HTH_18"/>
    <property type="match status" value="1"/>
</dbReference>
<dbReference type="InterPro" id="IPR018060">
    <property type="entry name" value="HTH_AraC"/>
</dbReference>
<evidence type="ECO:0000313" key="4">
    <source>
        <dbReference type="EMBL" id="KJY69326.1"/>
    </source>
</evidence>
<dbReference type="PANTHER" id="PTHR43280:SF29">
    <property type="entry name" value="ARAC-FAMILY TRANSCRIPTIONAL REGULATOR"/>
    <property type="match status" value="1"/>
</dbReference>
<evidence type="ECO:0000256" key="2">
    <source>
        <dbReference type="ARBA" id="ARBA00023125"/>
    </source>
</evidence>
<name>A0A837G596_9VIBR</name>
<dbReference type="SUPFAM" id="SSF46689">
    <property type="entry name" value="Homeodomain-like"/>
    <property type="match status" value="1"/>
</dbReference>
<sequence length="344" mass="38245">MLAIPVPFVVSLLLGLLAVTLYLGNREQAKFACGFLILCALTTAIVGLRWTFQSPLFLIAQPIFAALIPISAWYAFARTGGRHLKSTYKHALAPIVVVLFVFTQTLWFPPLDELLTAIYLFYGIALMRGSSDQDLLVYVTLGRWEGVQKARIVAGWMLIFSALIDASISLDFAYNRGDLTLYILTLGHLILLPVLSLAVVITGINTTPSPDETDPEQKSPVPQPVMSEHRAREVTALLNEKILEKSLYLDPELTLSRLSRIIGVPAKQVSTAVNQVHGKNISKLVNEYRIRHAQQALAETDESVTQILMNSGFQTKSNFNREFSRITGTSPSEYRKQLKQKDGE</sequence>
<dbReference type="PANTHER" id="PTHR43280">
    <property type="entry name" value="ARAC-FAMILY TRANSCRIPTIONAL REGULATOR"/>
    <property type="match status" value="1"/>
</dbReference>
<dbReference type="InterPro" id="IPR009057">
    <property type="entry name" value="Homeodomain-like_sf"/>
</dbReference>
<dbReference type="SMART" id="SM00342">
    <property type="entry name" value="HTH_ARAC"/>
    <property type="match status" value="1"/>
</dbReference>
<evidence type="ECO:0000256" key="1">
    <source>
        <dbReference type="ARBA" id="ARBA00023015"/>
    </source>
</evidence>
<reference evidence="4" key="1">
    <citation type="journal article" date="2015" name="BMC Genomics">
        <title>Genome mining reveals unlocked bioactive potential of marine Gram-negative bacteria.</title>
        <authorList>
            <person name="Machado H."/>
            <person name="Sonnenschein E.C."/>
            <person name="Melchiorsen J."/>
            <person name="Gram L."/>
        </authorList>
    </citation>
    <scope>NUCLEOTIDE SEQUENCE</scope>
    <source>
        <strain evidence="4">S2052</strain>
    </source>
</reference>
<keyword evidence="1" id="KW-0805">Transcription regulation</keyword>
<dbReference type="GO" id="GO:0043565">
    <property type="term" value="F:sequence-specific DNA binding"/>
    <property type="evidence" value="ECO:0007669"/>
    <property type="project" value="InterPro"/>
</dbReference>
<dbReference type="AlphaFoldDB" id="A0A837G596"/>
<dbReference type="Gene3D" id="1.10.10.60">
    <property type="entry name" value="Homeodomain-like"/>
    <property type="match status" value="1"/>
</dbReference>
<dbReference type="EMBL" id="JXXR01000020">
    <property type="protein sequence ID" value="KJY69326.1"/>
    <property type="molecule type" value="Genomic_DNA"/>
</dbReference>
<gene>
    <name evidence="4" type="ORF">TW71_18860</name>
</gene>
<organism evidence="4">
    <name type="scientific">Vibrio coralliilyticus</name>
    <dbReference type="NCBI Taxonomy" id="190893"/>
    <lineage>
        <taxon>Bacteria</taxon>
        <taxon>Pseudomonadati</taxon>
        <taxon>Pseudomonadota</taxon>
        <taxon>Gammaproteobacteria</taxon>
        <taxon>Vibrionales</taxon>
        <taxon>Vibrionaceae</taxon>
        <taxon>Vibrio</taxon>
    </lineage>
</organism>
<comment type="caution">
    <text evidence="4">The sequence shown here is derived from an EMBL/GenBank/DDBJ whole genome shotgun (WGS) entry which is preliminary data.</text>
</comment>
<proteinExistence type="predicted"/>
<accession>A0A837G596</accession>
<dbReference type="PROSITE" id="PS00041">
    <property type="entry name" value="HTH_ARAC_FAMILY_1"/>
    <property type="match status" value="1"/>
</dbReference>